<reference evidence="9" key="1">
    <citation type="submission" date="2025-08" db="UniProtKB">
        <authorList>
            <consortium name="RefSeq"/>
        </authorList>
    </citation>
    <scope>IDENTIFICATION</scope>
</reference>
<dbReference type="Pfam" id="PF00226">
    <property type="entry name" value="DnaJ"/>
    <property type="match status" value="1"/>
</dbReference>
<dbReference type="Gene3D" id="1.10.287.110">
    <property type="entry name" value="DnaJ domain"/>
    <property type="match status" value="1"/>
</dbReference>
<keyword evidence="6" id="KW-0472">Membrane</keyword>
<dbReference type="InterPro" id="IPR036249">
    <property type="entry name" value="Thioredoxin-like_sf"/>
</dbReference>
<evidence type="ECO:0000313" key="9">
    <source>
        <dbReference type="RefSeq" id="XP_036678304.1"/>
    </source>
</evidence>
<keyword evidence="3" id="KW-0072">Autophagy</keyword>
<dbReference type="Gene3D" id="3.40.30.10">
    <property type="entry name" value="Glutaredoxin"/>
    <property type="match status" value="1"/>
</dbReference>
<evidence type="ECO:0000256" key="4">
    <source>
        <dbReference type="ARBA" id="ARBA00035002"/>
    </source>
</evidence>
<dbReference type="SUPFAM" id="SSF46565">
    <property type="entry name" value="Chaperone J-domain"/>
    <property type="match status" value="1"/>
</dbReference>
<dbReference type="PRINTS" id="PR00625">
    <property type="entry name" value="JDOMAIN"/>
</dbReference>
<evidence type="ECO:0000256" key="6">
    <source>
        <dbReference type="SAM" id="Phobius"/>
    </source>
</evidence>
<protein>
    <recommendedName>
        <fullName evidence="2">DnaJ homolog subfamily C member 16</fullName>
    </recommendedName>
    <alternativeName>
        <fullName evidence="5">Endoplasmic reticulum DNA J domain-containing protein 8</fullName>
    </alternativeName>
</protein>
<sequence>MQRSTEASQPSAIFKLLISRIVNVYKMSISVIKYNYNILVLVLFATSNICVHGSNDPYTILGINNFATTQEIRKAYKQLAKEWHPDKIQNDGASEKFIKIKLAYELLSDTDRRQIFDRHGITDEGSHYLQKKYDYSGYNRFSLDQEEDTFGKRFVIDQNIVLYHKLSVTANYFEKTILSNGAKKVHLVMFYNDWCFKCTRIVSAFKRIIDVLEPLGINFATVNAVHEESTFRKTGAVEVPQLVLILESRFFLYRDHTLTPQKVIEFIRKKLPFKIFQRIDNDNFNEFLGGWMDNRVRALMFEPRSLIRLRYLLTAFEFYDRIAFGFVNMNNRRSSNIIDRFKVNTSLDTLLIFNEDSKSYTASICMEEIPTQTLIDVVSANQFLVLPRLSSQAILESVCPTEWSRSRKRLCVILITENNRRHDFARVVLRDIALNSGYSSEKVRFAYMFKETQSEFIKAILKGSFKESFLQIVIIWRKDDKHIMYEWVSIAKQNENLLTESLINSTKTEISYTVKRLLKSSETFSYEAFVQNLFNEHSQGILSKWISRLLYLVDYLSDNIEDEHLLAVFSLLGTIAFMFGVGYILMYFVRAEEEKLKAQGHLINNQDQRHNNLIPELKLYELRAEKYNGMVRLLKPGCRTLLLITDFQSRNKLIPYFHKAVWPYRKSKTLFFGHMVIEKGLPWFAEILRLSLCTNQKLQVNPRNCVGTVLALNGHRKYFCMYHAKHPESVQGKKRILKITKILMNTKEDPEVGTFLEGGYSEESDTDSNILLEDNLLNSLDYWLERLFDGRTQKYYINYWPDFTTK</sequence>
<dbReference type="InterPro" id="IPR013766">
    <property type="entry name" value="Thioredoxin_domain"/>
</dbReference>
<evidence type="ECO:0000313" key="8">
    <source>
        <dbReference type="Proteomes" id="UP001652628"/>
    </source>
</evidence>
<proteinExistence type="predicted"/>
<evidence type="ECO:0000256" key="2">
    <source>
        <dbReference type="ARBA" id="ARBA00020921"/>
    </source>
</evidence>
<dbReference type="PROSITE" id="PS50076">
    <property type="entry name" value="DNAJ_2"/>
    <property type="match status" value="1"/>
</dbReference>
<dbReference type="GeneID" id="108006921"/>
<evidence type="ECO:0000256" key="5">
    <source>
        <dbReference type="ARBA" id="ARBA00035043"/>
    </source>
</evidence>
<comment type="function">
    <text evidence="4">Plays an important role in regulating the size of autophagosomes during the formation process.</text>
</comment>
<dbReference type="PANTHER" id="PTHR44303:SF2">
    <property type="entry name" value="DNAJ HOMOLOG SUBFAMILY C MEMBER 16"/>
    <property type="match status" value="1"/>
</dbReference>
<dbReference type="PROSITE" id="PS00636">
    <property type="entry name" value="DNAJ_1"/>
    <property type="match status" value="1"/>
</dbReference>
<keyword evidence="6" id="KW-0812">Transmembrane</keyword>
<accession>A0AB40AF87</accession>
<dbReference type="SMART" id="SM00271">
    <property type="entry name" value="DnaJ"/>
    <property type="match status" value="1"/>
</dbReference>
<dbReference type="InterPro" id="IPR018253">
    <property type="entry name" value="DnaJ_domain_CS"/>
</dbReference>
<comment type="subcellular location">
    <subcellularLocation>
        <location evidence="1">Endoplasmic reticulum membrane</location>
        <topology evidence="1">Single-pass type IV membrane protein</topology>
    </subcellularLocation>
</comment>
<dbReference type="RefSeq" id="XP_036678304.1">
    <property type="nucleotide sequence ID" value="XM_036822409.2"/>
</dbReference>
<keyword evidence="6" id="KW-1133">Transmembrane helix</keyword>
<gene>
    <name evidence="9" type="primary">l(3)80Fg</name>
</gene>
<evidence type="ECO:0000256" key="3">
    <source>
        <dbReference type="ARBA" id="ARBA00023006"/>
    </source>
</evidence>
<dbReference type="SUPFAM" id="SSF52833">
    <property type="entry name" value="Thioredoxin-like"/>
    <property type="match status" value="1"/>
</dbReference>
<evidence type="ECO:0000259" key="7">
    <source>
        <dbReference type="PROSITE" id="PS50076"/>
    </source>
</evidence>
<dbReference type="GO" id="GO:0006914">
    <property type="term" value="P:autophagy"/>
    <property type="evidence" value="ECO:0007669"/>
    <property type="project" value="UniProtKB-KW"/>
</dbReference>
<organism evidence="8 9">
    <name type="scientific">Drosophila suzukii</name>
    <name type="common">Spotted-wing drosophila fruit fly</name>
    <dbReference type="NCBI Taxonomy" id="28584"/>
    <lineage>
        <taxon>Eukaryota</taxon>
        <taxon>Metazoa</taxon>
        <taxon>Ecdysozoa</taxon>
        <taxon>Arthropoda</taxon>
        <taxon>Hexapoda</taxon>
        <taxon>Insecta</taxon>
        <taxon>Pterygota</taxon>
        <taxon>Neoptera</taxon>
        <taxon>Endopterygota</taxon>
        <taxon>Diptera</taxon>
        <taxon>Brachycera</taxon>
        <taxon>Muscomorpha</taxon>
        <taxon>Ephydroidea</taxon>
        <taxon>Drosophilidae</taxon>
        <taxon>Drosophila</taxon>
        <taxon>Sophophora</taxon>
    </lineage>
</organism>
<dbReference type="Pfam" id="PF00085">
    <property type="entry name" value="Thioredoxin"/>
    <property type="match status" value="1"/>
</dbReference>
<feature type="transmembrane region" description="Helical" evidence="6">
    <location>
        <begin position="565"/>
        <end position="589"/>
    </location>
</feature>
<dbReference type="GO" id="GO:0005789">
    <property type="term" value="C:endoplasmic reticulum membrane"/>
    <property type="evidence" value="ECO:0007669"/>
    <property type="project" value="UniProtKB-SubCell"/>
</dbReference>
<keyword evidence="8" id="KW-1185">Reference proteome</keyword>
<dbReference type="InterPro" id="IPR001623">
    <property type="entry name" value="DnaJ_domain"/>
</dbReference>
<feature type="domain" description="J" evidence="7">
    <location>
        <begin position="56"/>
        <end position="120"/>
    </location>
</feature>
<dbReference type="PANTHER" id="PTHR44303">
    <property type="entry name" value="DNAJ HOMOLOG SUBFAMILY C MEMBER 16"/>
    <property type="match status" value="1"/>
</dbReference>
<dbReference type="CDD" id="cd06257">
    <property type="entry name" value="DnaJ"/>
    <property type="match status" value="1"/>
</dbReference>
<dbReference type="InterPro" id="IPR052448">
    <property type="entry name" value="DnaJ_C16_autophagy_reg"/>
</dbReference>
<evidence type="ECO:0000256" key="1">
    <source>
        <dbReference type="ARBA" id="ARBA00004163"/>
    </source>
</evidence>
<name>A0AB40AF87_DROSZ</name>
<dbReference type="Proteomes" id="UP001652628">
    <property type="component" value="Chromosome 3"/>
</dbReference>
<dbReference type="AlphaFoldDB" id="A0AB40AF87"/>
<dbReference type="InterPro" id="IPR036869">
    <property type="entry name" value="J_dom_sf"/>
</dbReference>